<dbReference type="InterPro" id="IPR011583">
    <property type="entry name" value="Chitinase_II/V-like_cat"/>
</dbReference>
<dbReference type="InterPro" id="IPR001223">
    <property type="entry name" value="Glyco_hydro18_cat"/>
</dbReference>
<dbReference type="Gene3D" id="3.10.50.10">
    <property type="match status" value="1"/>
</dbReference>
<dbReference type="SMART" id="SM00636">
    <property type="entry name" value="Glyco_18"/>
    <property type="match status" value="1"/>
</dbReference>
<dbReference type="Gene3D" id="3.20.20.80">
    <property type="entry name" value="Glycosidases"/>
    <property type="match status" value="3"/>
</dbReference>
<sequence>MTMVTTLFLLAVVSVKCRSMVIDFISVPSDLTDNGLVLYNVSHDPKLSILQRPSFFQPGLNDKVSEKKSTEPKRIICYYNFVPETWNSTALEEALTPELIDPFLCSHINLGFAEVENCSISWHIDSLYAALKRFFTAVRRRNPALKVLLSIGGAGEGGFPEIVATDECLEKFAYQARKFLLVYGLDGLDLDWEFPDEKHLDYINVMTYDFHFYTPSTPLTGLNSPLYRRKDELGIFATYNVNFQVSYWNTLGMPKEKIFVGIPTYGRTFTLADPKNHALYDYAVGPGSEGTYSNWTSHCENLHNKGFHRVFDEESKAPYMYKDRSREKQSGEAVVVDRTIVFASLLLFHQAAQRGSFLPVTGNHLEISGTMFPRYLQISGERQAQAEYIVSQGYGGAMVYCLNADDFAGHCSKGKNQRLKFPGVSTIKQVFHAADGVNKNMVEDLEPLSVVSPDPAWSKAGDGDSDSSKTAIVF</sequence>
<evidence type="ECO:0000256" key="1">
    <source>
        <dbReference type="RuleBase" id="RU000489"/>
    </source>
</evidence>
<dbReference type="AlphaFoldDB" id="A0A7R8W423"/>
<dbReference type="GO" id="GO:0005576">
    <property type="term" value="C:extracellular region"/>
    <property type="evidence" value="ECO:0007669"/>
    <property type="project" value="TreeGrafter"/>
</dbReference>
<dbReference type="SUPFAM" id="SSF51445">
    <property type="entry name" value="(Trans)glycosidases"/>
    <property type="match status" value="1"/>
</dbReference>
<dbReference type="GO" id="GO:0008061">
    <property type="term" value="F:chitin binding"/>
    <property type="evidence" value="ECO:0007669"/>
    <property type="project" value="InterPro"/>
</dbReference>
<gene>
    <name evidence="3" type="ORF">CTOB1V02_LOCUS709</name>
</gene>
<proteinExistence type="inferred from homology"/>
<dbReference type="PANTHER" id="PTHR11177:SF317">
    <property type="entry name" value="CHITINASE 12-RELATED"/>
    <property type="match status" value="1"/>
</dbReference>
<evidence type="ECO:0000256" key="2">
    <source>
        <dbReference type="RuleBase" id="RU004453"/>
    </source>
</evidence>
<keyword evidence="1" id="KW-0326">Glycosidase</keyword>
<dbReference type="Pfam" id="PF00704">
    <property type="entry name" value="Glyco_hydro_18"/>
    <property type="match status" value="2"/>
</dbReference>
<accession>A0A7R8W423</accession>
<dbReference type="GO" id="GO:0006032">
    <property type="term" value="P:chitin catabolic process"/>
    <property type="evidence" value="ECO:0007669"/>
    <property type="project" value="TreeGrafter"/>
</dbReference>
<dbReference type="EMBL" id="OB660095">
    <property type="protein sequence ID" value="CAD7222710.1"/>
    <property type="molecule type" value="Genomic_DNA"/>
</dbReference>
<dbReference type="InterPro" id="IPR029070">
    <property type="entry name" value="Chitinase_insertion_sf"/>
</dbReference>
<dbReference type="OrthoDB" id="76388at2759"/>
<name>A0A7R8W423_9CRUS</name>
<comment type="similarity">
    <text evidence="2">Belongs to the glycosyl hydrolase 18 family.</text>
</comment>
<dbReference type="PANTHER" id="PTHR11177">
    <property type="entry name" value="CHITINASE"/>
    <property type="match status" value="1"/>
</dbReference>
<dbReference type="SUPFAM" id="SSF54556">
    <property type="entry name" value="Chitinase insertion domain"/>
    <property type="match status" value="1"/>
</dbReference>
<dbReference type="InterPro" id="IPR001579">
    <property type="entry name" value="Glyco_hydro_18_chit_AS"/>
</dbReference>
<dbReference type="PROSITE" id="PS01095">
    <property type="entry name" value="GH18_1"/>
    <property type="match status" value="1"/>
</dbReference>
<protein>
    <submittedName>
        <fullName evidence="3">Uncharacterized protein</fullName>
    </submittedName>
</protein>
<dbReference type="InterPro" id="IPR050314">
    <property type="entry name" value="Glycosyl_Hydrlase_18"/>
</dbReference>
<dbReference type="InterPro" id="IPR017853">
    <property type="entry name" value="GH"/>
</dbReference>
<dbReference type="GO" id="GO:0004568">
    <property type="term" value="F:chitinase activity"/>
    <property type="evidence" value="ECO:0007669"/>
    <property type="project" value="TreeGrafter"/>
</dbReference>
<dbReference type="PROSITE" id="PS51910">
    <property type="entry name" value="GH18_2"/>
    <property type="match status" value="1"/>
</dbReference>
<keyword evidence="1" id="KW-0378">Hydrolase</keyword>
<reference evidence="3" key="1">
    <citation type="submission" date="2020-11" db="EMBL/GenBank/DDBJ databases">
        <authorList>
            <person name="Tran Van P."/>
        </authorList>
    </citation>
    <scope>NUCLEOTIDE SEQUENCE</scope>
</reference>
<dbReference type="GO" id="GO:0005975">
    <property type="term" value="P:carbohydrate metabolic process"/>
    <property type="evidence" value="ECO:0007669"/>
    <property type="project" value="InterPro"/>
</dbReference>
<organism evidence="3">
    <name type="scientific">Cyprideis torosa</name>
    <dbReference type="NCBI Taxonomy" id="163714"/>
    <lineage>
        <taxon>Eukaryota</taxon>
        <taxon>Metazoa</taxon>
        <taxon>Ecdysozoa</taxon>
        <taxon>Arthropoda</taxon>
        <taxon>Crustacea</taxon>
        <taxon>Oligostraca</taxon>
        <taxon>Ostracoda</taxon>
        <taxon>Podocopa</taxon>
        <taxon>Podocopida</taxon>
        <taxon>Cytherocopina</taxon>
        <taxon>Cytheroidea</taxon>
        <taxon>Cytherideidae</taxon>
        <taxon>Cyprideis</taxon>
    </lineage>
</organism>
<evidence type="ECO:0000313" key="3">
    <source>
        <dbReference type="EMBL" id="CAD7222710.1"/>
    </source>
</evidence>